<evidence type="ECO:0000313" key="4">
    <source>
        <dbReference type="Proteomes" id="UP001152888"/>
    </source>
</evidence>
<sequence>MGKAKKMKPSETGTTRAPLEADIHDAKFARSKNRSKIRLRQDDDQQFVDSSLSRKILSAARQQQRELESGQETASGAKPVVPELTIEGHSDSEDEEDTLEPDTFYENIQINEEDEKAMEMFMNRNAAPTRTLADIIMEKITEKQTELGTQFSDVGSLQIQDIDPRVKQMYESVRDVLRKYRSGKLPKAFKIVPKLRNWEQILYITDPPSWSAAAMYQATRIFASNLKEKMAQRFYNLVLLPRIRDDLAEYKRLNFHLYQALRKALFKPGAFMKGILLPLLESGNCTLREAIIVGSVVARNSIPVLHSSAAILKIAEMDYVGSNSIFLRIFFDKRYALPYRVVDACVFHFLRFQNDPRELPVLWHQAFLTFVQRYKADISSEQRDALLELLKKQSHHAMTPEIRRELQNAKCRDLEEAEPKMDF</sequence>
<dbReference type="GO" id="GO:0006364">
    <property type="term" value="P:rRNA processing"/>
    <property type="evidence" value="ECO:0007669"/>
    <property type="project" value="TreeGrafter"/>
</dbReference>
<dbReference type="GO" id="GO:0030515">
    <property type="term" value="F:snoRNA binding"/>
    <property type="evidence" value="ECO:0007669"/>
    <property type="project" value="TreeGrafter"/>
</dbReference>
<dbReference type="Proteomes" id="UP001152888">
    <property type="component" value="Unassembled WGS sequence"/>
</dbReference>
<dbReference type="OrthoDB" id="2192561at2759"/>
<name>A0A9P0KFN5_ACAOB</name>
<feature type="region of interest" description="Disordered" evidence="2">
    <location>
        <begin position="58"/>
        <end position="101"/>
    </location>
</feature>
<comment type="similarity">
    <text evidence="1">Belongs to the bystin family.</text>
</comment>
<feature type="region of interest" description="Disordered" evidence="2">
    <location>
        <begin position="1"/>
        <end position="27"/>
    </location>
</feature>
<accession>A0A9P0KFN5</accession>
<evidence type="ECO:0000256" key="2">
    <source>
        <dbReference type="SAM" id="MobiDB-lite"/>
    </source>
</evidence>
<proteinExistence type="inferred from homology"/>
<dbReference type="GO" id="GO:0030688">
    <property type="term" value="C:preribosome, small subunit precursor"/>
    <property type="evidence" value="ECO:0007669"/>
    <property type="project" value="TreeGrafter"/>
</dbReference>
<protein>
    <recommendedName>
        <fullName evidence="5">Bystin</fullName>
    </recommendedName>
</protein>
<evidence type="ECO:0000313" key="3">
    <source>
        <dbReference type="EMBL" id="CAH1972184.1"/>
    </source>
</evidence>
<comment type="caution">
    <text evidence="3">The sequence shown here is derived from an EMBL/GenBank/DDBJ whole genome shotgun (WGS) entry which is preliminary data.</text>
</comment>
<evidence type="ECO:0008006" key="5">
    <source>
        <dbReference type="Google" id="ProtNLM"/>
    </source>
</evidence>
<gene>
    <name evidence="3" type="ORF">ACAOBT_LOCUS9862</name>
</gene>
<dbReference type="EMBL" id="CAKOFQ010006795">
    <property type="protein sequence ID" value="CAH1972184.1"/>
    <property type="molecule type" value="Genomic_DNA"/>
</dbReference>
<evidence type="ECO:0000256" key="1">
    <source>
        <dbReference type="ARBA" id="ARBA00007114"/>
    </source>
</evidence>
<dbReference type="AlphaFoldDB" id="A0A9P0KFN5"/>
<keyword evidence="4" id="KW-1185">Reference proteome</keyword>
<dbReference type="Pfam" id="PF05291">
    <property type="entry name" value="Bystin"/>
    <property type="match status" value="1"/>
</dbReference>
<dbReference type="GO" id="GO:0005730">
    <property type="term" value="C:nucleolus"/>
    <property type="evidence" value="ECO:0007669"/>
    <property type="project" value="TreeGrafter"/>
</dbReference>
<dbReference type="PANTHER" id="PTHR12821">
    <property type="entry name" value="BYSTIN"/>
    <property type="match status" value="1"/>
</dbReference>
<dbReference type="InterPro" id="IPR007955">
    <property type="entry name" value="Bystin"/>
</dbReference>
<reference evidence="3" key="1">
    <citation type="submission" date="2022-03" db="EMBL/GenBank/DDBJ databases">
        <authorList>
            <person name="Sayadi A."/>
        </authorList>
    </citation>
    <scope>NUCLEOTIDE SEQUENCE</scope>
</reference>
<dbReference type="PANTHER" id="PTHR12821:SF0">
    <property type="entry name" value="BYSTIN"/>
    <property type="match status" value="1"/>
</dbReference>
<dbReference type="GO" id="GO:0005737">
    <property type="term" value="C:cytoplasm"/>
    <property type="evidence" value="ECO:0007669"/>
    <property type="project" value="TreeGrafter"/>
</dbReference>
<organism evidence="3 4">
    <name type="scientific">Acanthoscelides obtectus</name>
    <name type="common">Bean weevil</name>
    <name type="synonym">Bruchus obtectus</name>
    <dbReference type="NCBI Taxonomy" id="200917"/>
    <lineage>
        <taxon>Eukaryota</taxon>
        <taxon>Metazoa</taxon>
        <taxon>Ecdysozoa</taxon>
        <taxon>Arthropoda</taxon>
        <taxon>Hexapoda</taxon>
        <taxon>Insecta</taxon>
        <taxon>Pterygota</taxon>
        <taxon>Neoptera</taxon>
        <taxon>Endopterygota</taxon>
        <taxon>Coleoptera</taxon>
        <taxon>Polyphaga</taxon>
        <taxon>Cucujiformia</taxon>
        <taxon>Chrysomeloidea</taxon>
        <taxon>Chrysomelidae</taxon>
        <taxon>Bruchinae</taxon>
        <taxon>Bruchini</taxon>
        <taxon>Acanthoscelides</taxon>
    </lineage>
</organism>